<feature type="chain" id="PRO_5012224482" evidence="1">
    <location>
        <begin position="24"/>
        <end position="131"/>
    </location>
</feature>
<comment type="caution">
    <text evidence="2">The sequence shown here is derived from an EMBL/GenBank/DDBJ whole genome shotgun (WGS) entry which is preliminary data.</text>
</comment>
<evidence type="ECO:0000313" key="3">
    <source>
        <dbReference type="Proteomes" id="UP000219329"/>
    </source>
</evidence>
<protein>
    <submittedName>
        <fullName evidence="2">Uncharacterized protein</fullName>
    </submittedName>
</protein>
<keyword evidence="1" id="KW-0732">Signal</keyword>
<feature type="signal peptide" evidence="1">
    <location>
        <begin position="1"/>
        <end position="23"/>
    </location>
</feature>
<organism evidence="2 3">
    <name type="scientific">OM182 bacterium MED-G28</name>
    <dbReference type="NCBI Taxonomy" id="1986256"/>
    <lineage>
        <taxon>Bacteria</taxon>
        <taxon>Pseudomonadati</taxon>
        <taxon>Pseudomonadota</taxon>
        <taxon>Gammaproteobacteria</taxon>
        <taxon>OMG group</taxon>
        <taxon>OM182 clade</taxon>
    </lineage>
</organism>
<sequence length="131" mass="14220">MHLIRSNLTLLIIAVLLSHKLAAQETSDNVWTGNWIGDGTLFQIQVEVTNGIMKVHQVESMGFIWTSKDGSVEGNIARVEVEYAGVTGIIQAELVDAQTAVAFAATCTPDFMVVCALAKDRQAVFKKISVN</sequence>
<reference evidence="2 3" key="1">
    <citation type="submission" date="2017-08" db="EMBL/GenBank/DDBJ databases">
        <title>Fine stratification of microbial communities through a metagenomic profile of the photic zone.</title>
        <authorList>
            <person name="Haro-Moreno J.M."/>
            <person name="Lopez-Perez M."/>
            <person name="De La Torre J."/>
            <person name="Picazo A."/>
            <person name="Camacho A."/>
            <person name="Rodriguez-Valera F."/>
        </authorList>
    </citation>
    <scope>NUCLEOTIDE SEQUENCE [LARGE SCALE GENOMIC DNA]</scope>
    <source>
        <strain evidence="2">MED-G28</strain>
    </source>
</reference>
<evidence type="ECO:0000313" key="2">
    <source>
        <dbReference type="EMBL" id="PDH34977.1"/>
    </source>
</evidence>
<gene>
    <name evidence="2" type="ORF">CNF02_02830</name>
</gene>
<dbReference type="EMBL" id="NTJZ01000002">
    <property type="protein sequence ID" value="PDH34977.1"/>
    <property type="molecule type" value="Genomic_DNA"/>
</dbReference>
<proteinExistence type="predicted"/>
<name>A0A2A5WFF1_9GAMM</name>
<evidence type="ECO:0000256" key="1">
    <source>
        <dbReference type="SAM" id="SignalP"/>
    </source>
</evidence>
<accession>A0A2A5WFF1</accession>
<dbReference type="AlphaFoldDB" id="A0A2A5WFF1"/>
<dbReference type="Proteomes" id="UP000219329">
    <property type="component" value="Unassembled WGS sequence"/>
</dbReference>